<organism evidence="1 2">
    <name type="scientific">Cuscuta epithymum</name>
    <dbReference type="NCBI Taxonomy" id="186058"/>
    <lineage>
        <taxon>Eukaryota</taxon>
        <taxon>Viridiplantae</taxon>
        <taxon>Streptophyta</taxon>
        <taxon>Embryophyta</taxon>
        <taxon>Tracheophyta</taxon>
        <taxon>Spermatophyta</taxon>
        <taxon>Magnoliopsida</taxon>
        <taxon>eudicotyledons</taxon>
        <taxon>Gunneridae</taxon>
        <taxon>Pentapetalae</taxon>
        <taxon>asterids</taxon>
        <taxon>lamiids</taxon>
        <taxon>Solanales</taxon>
        <taxon>Convolvulaceae</taxon>
        <taxon>Cuscuteae</taxon>
        <taxon>Cuscuta</taxon>
        <taxon>Cuscuta subgen. Cuscuta</taxon>
    </lineage>
</organism>
<dbReference type="PANTHER" id="PTHR33103">
    <property type="entry name" value="OS01G0153900 PROTEIN"/>
    <property type="match status" value="1"/>
</dbReference>
<dbReference type="PANTHER" id="PTHR33103:SF85">
    <property type="entry name" value="DUF674 FAMILY PROTEIN"/>
    <property type="match status" value="1"/>
</dbReference>
<dbReference type="EMBL" id="CAMAPF010001139">
    <property type="protein sequence ID" value="CAH9147775.1"/>
    <property type="molecule type" value="Genomic_DNA"/>
</dbReference>
<accession>A0AAV0GIL9</accession>
<evidence type="ECO:0000313" key="2">
    <source>
        <dbReference type="Proteomes" id="UP001152523"/>
    </source>
</evidence>
<comment type="caution">
    <text evidence="1">The sequence shown here is derived from an EMBL/GenBank/DDBJ whole genome shotgun (WGS) entry which is preliminary data.</text>
</comment>
<reference evidence="1" key="1">
    <citation type="submission" date="2022-07" db="EMBL/GenBank/DDBJ databases">
        <authorList>
            <person name="Macas J."/>
            <person name="Novak P."/>
            <person name="Neumann P."/>
        </authorList>
    </citation>
    <scope>NUCLEOTIDE SEQUENCE</scope>
</reference>
<keyword evidence="2" id="KW-1185">Reference proteome</keyword>
<sequence>MAAVKTEPVVLSLNLLIDEKNYRVVAAEANRDFVDTLFSFFTFPMGTIIRLITSTSAEEKPTSVAVGCMNKLYEGVQKLSTEYWQTEYCKSMLLNPRNPLAYYFRKLKINIDDSGSDFTYSCCWCAGYHSIYKEISCKCGKGKTTYPKEKKPADWNASSKEGAFLKGAIEFLITDDLQVRPASAEFVAQLMPNTGSKEATRIREMCVNVSKAELILLLARSLVSESPLSDVFLTKDPAFETVGTQVKPSKLGATISSSPVVPLETTEQNGPTLNLKVSCVKSTKQILFGEATDEFFDFLCTFLTTPIGLTVCILKGQSGIKCMDNLYTSIVELDQKWFRSSNKSGLLDLCVAQDHNCKKQPIKSLRSEPLDTKLLSPKGSDNFAVEPSMFFVSDDFEVKPLSVSSSYLLLNKLEISFNQTEVQWVTIGMKEAMSLLKAALTSPSSALTIGLGPFLQKQKP</sequence>
<dbReference type="InterPro" id="IPR007750">
    <property type="entry name" value="DUF674"/>
</dbReference>
<evidence type="ECO:0008006" key="3">
    <source>
        <dbReference type="Google" id="ProtNLM"/>
    </source>
</evidence>
<name>A0AAV0GIL9_9ASTE</name>
<dbReference type="AlphaFoldDB" id="A0AAV0GIL9"/>
<protein>
    <recommendedName>
        <fullName evidence="3">DUF674 family protein</fullName>
    </recommendedName>
</protein>
<evidence type="ECO:0000313" key="1">
    <source>
        <dbReference type="EMBL" id="CAH9147775.1"/>
    </source>
</evidence>
<dbReference type="Pfam" id="PF05056">
    <property type="entry name" value="DUF674"/>
    <property type="match status" value="2"/>
</dbReference>
<gene>
    <name evidence="1" type="ORF">CEPIT_LOCUS43990</name>
</gene>
<proteinExistence type="predicted"/>
<dbReference type="Proteomes" id="UP001152523">
    <property type="component" value="Unassembled WGS sequence"/>
</dbReference>